<feature type="transmembrane region" description="Helical" evidence="1">
    <location>
        <begin position="6"/>
        <end position="25"/>
    </location>
</feature>
<name>A0ABW4ZN88_9SPHI</name>
<evidence type="ECO:0000256" key="1">
    <source>
        <dbReference type="SAM" id="Phobius"/>
    </source>
</evidence>
<reference evidence="3" key="1">
    <citation type="journal article" date="2019" name="Int. J. Syst. Evol. Microbiol.">
        <title>The Global Catalogue of Microorganisms (GCM) 10K type strain sequencing project: providing services to taxonomists for standard genome sequencing and annotation.</title>
        <authorList>
            <consortium name="The Broad Institute Genomics Platform"/>
            <consortium name="The Broad Institute Genome Sequencing Center for Infectious Disease"/>
            <person name="Wu L."/>
            <person name="Ma J."/>
        </authorList>
    </citation>
    <scope>NUCLEOTIDE SEQUENCE [LARGE SCALE GENOMIC DNA]</scope>
    <source>
        <strain evidence="3">KCTC 42217</strain>
    </source>
</reference>
<evidence type="ECO:0000313" key="3">
    <source>
        <dbReference type="Proteomes" id="UP001597387"/>
    </source>
</evidence>
<dbReference type="Proteomes" id="UP001597387">
    <property type="component" value="Unassembled WGS sequence"/>
</dbReference>
<dbReference type="RefSeq" id="WP_255901113.1">
    <property type="nucleotide sequence ID" value="NZ_JAFMZO010000002.1"/>
</dbReference>
<keyword evidence="1" id="KW-0812">Transmembrane</keyword>
<gene>
    <name evidence="2" type="ORF">ACFSJU_12920</name>
</gene>
<keyword evidence="3" id="KW-1185">Reference proteome</keyword>
<keyword evidence="1" id="KW-1133">Transmembrane helix</keyword>
<keyword evidence="1" id="KW-0472">Membrane</keyword>
<protein>
    <submittedName>
        <fullName evidence="2">Uncharacterized protein</fullName>
    </submittedName>
</protein>
<comment type="caution">
    <text evidence="2">The sequence shown here is derived from an EMBL/GenBank/DDBJ whole genome shotgun (WGS) entry which is preliminary data.</text>
</comment>
<sequence>MDTIILVVISVSGTLVLGVFLKNLVAKINRRRKLEMRLRELTRLINLQPFRKDFFSDKLLVLDKVNRKLIYLDYFNSKYNDMIDLSDLKECRLLIRGMAVRLELRFNNPYRDAVYLNFYQKFVNAEYLRSQLSAKARLWNEVLSSAIIESREFEYGITG</sequence>
<dbReference type="EMBL" id="JBHUHZ010000002">
    <property type="protein sequence ID" value="MFD2163301.1"/>
    <property type="molecule type" value="Genomic_DNA"/>
</dbReference>
<proteinExistence type="predicted"/>
<organism evidence="2 3">
    <name type="scientific">Paradesertivirga mongoliensis</name>
    <dbReference type="NCBI Taxonomy" id="2100740"/>
    <lineage>
        <taxon>Bacteria</taxon>
        <taxon>Pseudomonadati</taxon>
        <taxon>Bacteroidota</taxon>
        <taxon>Sphingobacteriia</taxon>
        <taxon>Sphingobacteriales</taxon>
        <taxon>Sphingobacteriaceae</taxon>
        <taxon>Paradesertivirga</taxon>
    </lineage>
</organism>
<accession>A0ABW4ZN88</accession>
<evidence type="ECO:0000313" key="2">
    <source>
        <dbReference type="EMBL" id="MFD2163301.1"/>
    </source>
</evidence>